<dbReference type="PANTHER" id="PTHR31962">
    <property type="entry name" value="SPHINGOLIPID LONG CHAIN BASE-RESPONSIVE PROTEIN PIL1"/>
    <property type="match status" value="1"/>
</dbReference>
<dbReference type="GO" id="GO:0005886">
    <property type="term" value="C:plasma membrane"/>
    <property type="evidence" value="ECO:0007669"/>
    <property type="project" value="TreeGrafter"/>
</dbReference>
<dbReference type="EMBL" id="AYKW01000005">
    <property type="protein sequence ID" value="PIL34698.1"/>
    <property type="molecule type" value="Genomic_DNA"/>
</dbReference>
<name>A0A2G8SM93_9APHY</name>
<dbReference type="Gene3D" id="1.20.1270.60">
    <property type="entry name" value="Arfaptin homology (AH) domain/BAR domain"/>
    <property type="match status" value="1"/>
</dbReference>
<proteinExistence type="predicted"/>
<organism evidence="3 4">
    <name type="scientific">Ganoderma sinense ZZ0214-1</name>
    <dbReference type="NCBI Taxonomy" id="1077348"/>
    <lineage>
        <taxon>Eukaryota</taxon>
        <taxon>Fungi</taxon>
        <taxon>Dikarya</taxon>
        <taxon>Basidiomycota</taxon>
        <taxon>Agaricomycotina</taxon>
        <taxon>Agaricomycetes</taxon>
        <taxon>Polyporales</taxon>
        <taxon>Polyporaceae</taxon>
        <taxon>Ganoderma</taxon>
    </lineage>
</organism>
<keyword evidence="1" id="KW-0175">Coiled coil</keyword>
<evidence type="ECO:0000313" key="3">
    <source>
        <dbReference type="EMBL" id="PIL34698.1"/>
    </source>
</evidence>
<evidence type="ECO:0000313" key="4">
    <source>
        <dbReference type="Proteomes" id="UP000230002"/>
    </source>
</evidence>
<dbReference type="OrthoDB" id="3358861at2759"/>
<gene>
    <name evidence="3" type="ORF">GSI_03478</name>
</gene>
<dbReference type="PANTHER" id="PTHR31962:SF1">
    <property type="entry name" value="SPHINGOLIPID LONG CHAIN BASE-RESPONSIVE PROTEIN PIL1"/>
    <property type="match status" value="1"/>
</dbReference>
<dbReference type="GO" id="GO:0006897">
    <property type="term" value="P:endocytosis"/>
    <property type="evidence" value="ECO:0007669"/>
    <property type="project" value="TreeGrafter"/>
</dbReference>
<feature type="compositionally biased region" description="Low complexity" evidence="2">
    <location>
        <begin position="120"/>
        <end position="135"/>
    </location>
</feature>
<accession>A0A2G8SM93</accession>
<keyword evidence="4" id="KW-1185">Reference proteome</keyword>
<evidence type="ECO:0000256" key="2">
    <source>
        <dbReference type="SAM" id="MobiDB-lite"/>
    </source>
</evidence>
<dbReference type="Proteomes" id="UP000230002">
    <property type="component" value="Unassembled WGS sequence"/>
</dbReference>
<dbReference type="GO" id="GO:0008289">
    <property type="term" value="F:lipid binding"/>
    <property type="evidence" value="ECO:0007669"/>
    <property type="project" value="TreeGrafter"/>
</dbReference>
<feature type="region of interest" description="Disordered" evidence="2">
    <location>
        <begin position="112"/>
        <end position="137"/>
    </location>
</feature>
<comment type="caution">
    <text evidence="3">The sequence shown here is derived from an EMBL/GenBank/DDBJ whole genome shotgun (WGS) entry which is preliminary data.</text>
</comment>
<dbReference type="STRING" id="1077348.A0A2G8SM93"/>
<reference evidence="3 4" key="1">
    <citation type="journal article" date="2015" name="Sci. Rep.">
        <title>Chromosome-level genome map provides insights into diverse defense mechanisms in the medicinal fungus Ganoderma sinense.</title>
        <authorList>
            <person name="Zhu Y."/>
            <person name="Xu J."/>
            <person name="Sun C."/>
            <person name="Zhou S."/>
            <person name="Xu H."/>
            <person name="Nelson D.R."/>
            <person name="Qian J."/>
            <person name="Song J."/>
            <person name="Luo H."/>
            <person name="Xiang L."/>
            <person name="Li Y."/>
            <person name="Xu Z."/>
            <person name="Ji A."/>
            <person name="Wang L."/>
            <person name="Lu S."/>
            <person name="Hayward A."/>
            <person name="Sun W."/>
            <person name="Li X."/>
            <person name="Schwartz D.C."/>
            <person name="Wang Y."/>
            <person name="Chen S."/>
        </authorList>
    </citation>
    <scope>NUCLEOTIDE SEQUENCE [LARGE SCALE GENOMIC DNA]</scope>
    <source>
        <strain evidence="3 4">ZZ0214-1</strain>
    </source>
</reference>
<evidence type="ECO:0000256" key="1">
    <source>
        <dbReference type="SAM" id="Coils"/>
    </source>
</evidence>
<dbReference type="GO" id="GO:0070941">
    <property type="term" value="P:eisosome assembly"/>
    <property type="evidence" value="ECO:0007669"/>
    <property type="project" value="TreeGrafter"/>
</dbReference>
<feature type="coiled-coil region" evidence="1">
    <location>
        <begin position="148"/>
        <end position="175"/>
    </location>
</feature>
<sequence>MVHRPADSRLLTNLLNHEKDYSKHLSILLDYSHASLASFSAYASASSPPTSQVIIAVAGALTGADDALRSYAAAVQRWQDQLKALKSMEDDVGNIVRDREILVNRLIKASKSPQRPARDSASLLGGTSSPSGSSLNITKPEVQVGQKLSVAQAELQACEAHLAAKEQELSAFRARTIRTGLEARCKAMVECGWAWGEMGKEGMRALEGLDLAGGYGES</sequence>
<protein>
    <submittedName>
        <fullName evidence="3">Uncharacterized protein</fullName>
    </submittedName>
</protein>
<dbReference type="AlphaFoldDB" id="A0A2G8SM93"/>
<dbReference type="InterPro" id="IPR027267">
    <property type="entry name" value="AH/BAR_dom_sf"/>
</dbReference>
<dbReference type="GO" id="GO:0036286">
    <property type="term" value="C:eisosome filament"/>
    <property type="evidence" value="ECO:0007669"/>
    <property type="project" value="TreeGrafter"/>
</dbReference>
<dbReference type="InterPro" id="IPR028245">
    <property type="entry name" value="PIL1/LSP1"/>
</dbReference>